<dbReference type="Pfam" id="PF01565">
    <property type="entry name" value="FAD_binding_4"/>
    <property type="match status" value="1"/>
</dbReference>
<proteinExistence type="inferred from homology"/>
<dbReference type="InterPro" id="IPR016166">
    <property type="entry name" value="FAD-bd_PCMH"/>
</dbReference>
<evidence type="ECO:0000256" key="1">
    <source>
        <dbReference type="ARBA" id="ARBA00001974"/>
    </source>
</evidence>
<dbReference type="Gene3D" id="3.30.465.10">
    <property type="match status" value="1"/>
</dbReference>
<dbReference type="InterPro" id="IPR036318">
    <property type="entry name" value="FAD-bd_PCMH-like_sf"/>
</dbReference>
<dbReference type="PROSITE" id="PS51387">
    <property type="entry name" value="FAD_PCMH"/>
    <property type="match status" value="1"/>
</dbReference>
<dbReference type="InterPro" id="IPR006094">
    <property type="entry name" value="Oxid_FAD_bind_N"/>
</dbReference>
<dbReference type="SUPFAM" id="SSF56176">
    <property type="entry name" value="FAD-binding/transporter-associated domain-like"/>
    <property type="match status" value="1"/>
</dbReference>
<reference evidence="7 8" key="1">
    <citation type="journal article" date="2018" name="Evol. Lett.">
        <title>Horizontal gene cluster transfer increased hallucinogenic mushroom diversity.</title>
        <authorList>
            <person name="Reynolds H.T."/>
            <person name="Vijayakumar V."/>
            <person name="Gluck-Thaler E."/>
            <person name="Korotkin H.B."/>
            <person name="Matheny P.B."/>
            <person name="Slot J.C."/>
        </authorList>
    </citation>
    <scope>NUCLEOTIDE SEQUENCE [LARGE SCALE GENOMIC DNA]</scope>
    <source>
        <strain evidence="7 8">SRW20</strain>
    </source>
</reference>
<dbReference type="GO" id="GO:0016491">
    <property type="term" value="F:oxidoreductase activity"/>
    <property type="evidence" value="ECO:0007669"/>
    <property type="project" value="UniProtKB-KW"/>
</dbReference>
<dbReference type="OrthoDB" id="415825at2759"/>
<dbReference type="InParanoid" id="A0A409VXK0"/>
<dbReference type="PANTHER" id="PTHR42973:SF39">
    <property type="entry name" value="FAD-BINDING PCMH-TYPE DOMAIN-CONTAINING PROTEIN"/>
    <property type="match status" value="1"/>
</dbReference>
<dbReference type="PANTHER" id="PTHR42973">
    <property type="entry name" value="BINDING OXIDOREDUCTASE, PUTATIVE (AFU_ORTHOLOGUE AFUA_1G17690)-RELATED"/>
    <property type="match status" value="1"/>
</dbReference>
<protein>
    <recommendedName>
        <fullName evidence="6">FAD-binding PCMH-type domain-containing protein</fullName>
    </recommendedName>
</protein>
<dbReference type="Pfam" id="PF08031">
    <property type="entry name" value="BBE"/>
    <property type="match status" value="1"/>
</dbReference>
<feature type="domain" description="FAD-binding PCMH-type" evidence="6">
    <location>
        <begin position="33"/>
        <end position="205"/>
    </location>
</feature>
<evidence type="ECO:0000313" key="7">
    <source>
        <dbReference type="EMBL" id="PPQ70950.1"/>
    </source>
</evidence>
<dbReference type="Gene3D" id="3.30.43.10">
    <property type="entry name" value="Uridine Diphospho-n-acetylenolpyruvylglucosamine Reductase, domain 2"/>
    <property type="match status" value="1"/>
</dbReference>
<gene>
    <name evidence="7" type="ORF">CVT26_014254</name>
</gene>
<keyword evidence="8" id="KW-1185">Reference proteome</keyword>
<accession>A0A409VXK0</accession>
<keyword evidence="5" id="KW-0560">Oxidoreductase</keyword>
<keyword evidence="4" id="KW-0274">FAD</keyword>
<comment type="similarity">
    <text evidence="2">Belongs to the oxygen-dependent FAD-linked oxidoreductase family.</text>
</comment>
<dbReference type="GO" id="GO:0071949">
    <property type="term" value="F:FAD binding"/>
    <property type="evidence" value="ECO:0007669"/>
    <property type="project" value="InterPro"/>
</dbReference>
<evidence type="ECO:0000313" key="8">
    <source>
        <dbReference type="Proteomes" id="UP000284706"/>
    </source>
</evidence>
<keyword evidence="3" id="KW-0285">Flavoprotein</keyword>
<evidence type="ECO:0000256" key="2">
    <source>
        <dbReference type="ARBA" id="ARBA00005466"/>
    </source>
</evidence>
<dbReference type="AlphaFoldDB" id="A0A409VXK0"/>
<dbReference type="InterPro" id="IPR012951">
    <property type="entry name" value="BBE"/>
</dbReference>
<comment type="caution">
    <text evidence="7">The sequence shown here is derived from an EMBL/GenBank/DDBJ whole genome shotgun (WGS) entry which is preliminary data.</text>
</comment>
<organism evidence="7 8">
    <name type="scientific">Gymnopilus dilepis</name>
    <dbReference type="NCBI Taxonomy" id="231916"/>
    <lineage>
        <taxon>Eukaryota</taxon>
        <taxon>Fungi</taxon>
        <taxon>Dikarya</taxon>
        <taxon>Basidiomycota</taxon>
        <taxon>Agaricomycotina</taxon>
        <taxon>Agaricomycetes</taxon>
        <taxon>Agaricomycetidae</taxon>
        <taxon>Agaricales</taxon>
        <taxon>Agaricineae</taxon>
        <taxon>Hymenogastraceae</taxon>
        <taxon>Gymnopilus</taxon>
    </lineage>
</organism>
<name>A0A409VXK0_9AGAR</name>
<evidence type="ECO:0000256" key="4">
    <source>
        <dbReference type="ARBA" id="ARBA00022827"/>
    </source>
</evidence>
<dbReference type="InterPro" id="IPR016169">
    <property type="entry name" value="FAD-bd_PCMH_sub2"/>
</dbReference>
<evidence type="ECO:0000256" key="5">
    <source>
        <dbReference type="ARBA" id="ARBA00023002"/>
    </source>
</evidence>
<comment type="cofactor">
    <cofactor evidence="1">
        <name>FAD</name>
        <dbReference type="ChEBI" id="CHEBI:57692"/>
    </cofactor>
</comment>
<dbReference type="InterPro" id="IPR050416">
    <property type="entry name" value="FAD-linked_Oxidoreductase"/>
</dbReference>
<dbReference type="STRING" id="231916.A0A409VXK0"/>
<dbReference type="EMBL" id="NHYE01005521">
    <property type="protein sequence ID" value="PPQ70950.1"/>
    <property type="molecule type" value="Genomic_DNA"/>
</dbReference>
<evidence type="ECO:0000256" key="3">
    <source>
        <dbReference type="ARBA" id="ARBA00022630"/>
    </source>
</evidence>
<dbReference type="Proteomes" id="UP000284706">
    <property type="component" value="Unassembled WGS sequence"/>
</dbReference>
<evidence type="ECO:0000259" key="6">
    <source>
        <dbReference type="PROSITE" id="PS51387"/>
    </source>
</evidence>
<sequence>MADFQSLKDAFKGDLVTSADPDYPRAIARWAANAERRAKVVAFVKDSADVALAIKYATAKQLPIAIRGGGHNPAGASSSEGGLVIDLSRYLNAAKIDPEKKLAYVGGGALWEAVDKAAIVHGLATVGGTVNHTGVGGLTLGGGYGYLTSEHGMAVDNLVQATVVLADGSVVTANDSENSELFFGIRGGGSNFGVVTEFVFKLHPQRRTVYAGLLMYPPTALEKIVSVTAEWWASGPEKQGMLQSTTEGPDGKPVVVILPFYNGSEAEGRANFKAFLDIGPILDTTKEIPYEELNALQNPTVEHGSCVYLKGLAQQKPEYSSIAKAYETALEVSKDAGIIPMVVYEYFPLGKVFSLPDTAAFRRDSTPSVLIALFWKENTEANTERARALSHQLARIVTGAHPDLTQTQKQGYSNYDAEAVSGEKEAVPEKAKLVFAEKYPRLQRIKKLYDPNNIFNKWFPVTPA</sequence>
<dbReference type="InterPro" id="IPR016167">
    <property type="entry name" value="FAD-bd_PCMH_sub1"/>
</dbReference>
<dbReference type="Gene3D" id="3.40.462.20">
    <property type="match status" value="1"/>
</dbReference>